<keyword evidence="7" id="KW-0479">Metal-binding</keyword>
<dbReference type="PANTHER" id="PTHR33202">
    <property type="entry name" value="ZINC UPTAKE REGULATION PROTEIN"/>
    <property type="match status" value="1"/>
</dbReference>
<evidence type="ECO:0000313" key="10">
    <source>
        <dbReference type="EMBL" id="HIX07815.1"/>
    </source>
</evidence>
<proteinExistence type="inferred from homology"/>
<comment type="caution">
    <text evidence="10">The sequence shown here is derived from an EMBL/GenBank/DDBJ whole genome shotgun (WGS) entry which is preliminary data.</text>
</comment>
<dbReference type="SUPFAM" id="SSF46785">
    <property type="entry name" value="Winged helix' DNA-binding domain"/>
    <property type="match status" value="1"/>
</dbReference>
<dbReference type="InterPro" id="IPR036388">
    <property type="entry name" value="WH-like_DNA-bd_sf"/>
</dbReference>
<keyword evidence="4" id="KW-0805">Transcription regulation</keyword>
<feature type="binding site" evidence="7">
    <location>
        <position position="107"/>
    </location>
    <ligand>
        <name>Zn(2+)</name>
        <dbReference type="ChEBI" id="CHEBI:29105"/>
    </ligand>
</feature>
<evidence type="ECO:0000256" key="6">
    <source>
        <dbReference type="ARBA" id="ARBA00023163"/>
    </source>
</evidence>
<protein>
    <submittedName>
        <fullName evidence="10">Transcriptional repressor</fullName>
    </submittedName>
</protein>
<accession>A0A9D1V808</accession>
<dbReference type="GO" id="GO:0008270">
    <property type="term" value="F:zinc ion binding"/>
    <property type="evidence" value="ECO:0007669"/>
    <property type="project" value="TreeGrafter"/>
</dbReference>
<evidence type="ECO:0000256" key="7">
    <source>
        <dbReference type="PIRSR" id="PIRSR602481-1"/>
    </source>
</evidence>
<dbReference type="Pfam" id="PF01475">
    <property type="entry name" value="FUR"/>
    <property type="match status" value="1"/>
</dbReference>
<evidence type="ECO:0000256" key="1">
    <source>
        <dbReference type="ARBA" id="ARBA00007957"/>
    </source>
</evidence>
<dbReference type="AlphaFoldDB" id="A0A9D1V808"/>
<feature type="binding site" evidence="7">
    <location>
        <position position="110"/>
    </location>
    <ligand>
        <name>Zn(2+)</name>
        <dbReference type="ChEBI" id="CHEBI:29105"/>
    </ligand>
</feature>
<dbReference type="Proteomes" id="UP000824204">
    <property type="component" value="Unassembled WGS sequence"/>
</dbReference>
<comment type="cofactor">
    <cofactor evidence="8">
        <name>Mn(2+)</name>
        <dbReference type="ChEBI" id="CHEBI:29035"/>
    </cofactor>
    <cofactor evidence="8">
        <name>Fe(2+)</name>
        <dbReference type="ChEBI" id="CHEBI:29033"/>
    </cofactor>
    <text evidence="8">Binds 1 Mn(2+) or Fe(2+) ion per subunit.</text>
</comment>
<sequence>MQAVQGLDHPDAEEVYENVSREHPNVSKGTVYRNLNVLAAQGEILKVETGDGADKFDFRTDQHYHLRCRVCGKIFDAQMPPIAPEQFLGDTHGFTVERHNLEFIGTCSECNKSGGQKNG</sequence>
<dbReference type="Gene3D" id="3.30.1490.190">
    <property type="match status" value="1"/>
</dbReference>
<evidence type="ECO:0000256" key="3">
    <source>
        <dbReference type="ARBA" id="ARBA00022833"/>
    </source>
</evidence>
<name>A0A9D1V808_9FIRM</name>
<reference evidence="10" key="1">
    <citation type="journal article" date="2021" name="PeerJ">
        <title>Extensive microbial diversity within the chicken gut microbiome revealed by metagenomics and culture.</title>
        <authorList>
            <person name="Gilroy R."/>
            <person name="Ravi A."/>
            <person name="Getino M."/>
            <person name="Pursley I."/>
            <person name="Horton D.L."/>
            <person name="Alikhan N.F."/>
            <person name="Baker D."/>
            <person name="Gharbi K."/>
            <person name="Hall N."/>
            <person name="Watson M."/>
            <person name="Adriaenssens E.M."/>
            <person name="Foster-Nyarko E."/>
            <person name="Jarju S."/>
            <person name="Secka A."/>
            <person name="Antonio M."/>
            <person name="Oren A."/>
            <person name="Chaudhuri R.R."/>
            <person name="La Ragione R."/>
            <person name="Hildebrand F."/>
            <person name="Pallen M.J."/>
        </authorList>
    </citation>
    <scope>NUCLEOTIDE SEQUENCE</scope>
    <source>
        <strain evidence="10">811</strain>
    </source>
</reference>
<dbReference type="InterPro" id="IPR002481">
    <property type="entry name" value="FUR"/>
</dbReference>
<keyword evidence="8" id="KW-0408">Iron</keyword>
<keyword evidence="5" id="KW-0238">DNA-binding</keyword>
<feature type="binding site" evidence="7">
    <location>
        <position position="68"/>
    </location>
    <ligand>
        <name>Zn(2+)</name>
        <dbReference type="ChEBI" id="CHEBI:29105"/>
    </ligand>
</feature>
<dbReference type="GO" id="GO:0003700">
    <property type="term" value="F:DNA-binding transcription factor activity"/>
    <property type="evidence" value="ECO:0007669"/>
    <property type="project" value="InterPro"/>
</dbReference>
<dbReference type="GO" id="GO:0000976">
    <property type="term" value="F:transcription cis-regulatory region binding"/>
    <property type="evidence" value="ECO:0007669"/>
    <property type="project" value="TreeGrafter"/>
</dbReference>
<feature type="binding site" evidence="8">
    <location>
        <position position="99"/>
    </location>
    <ligand>
        <name>Fe cation</name>
        <dbReference type="ChEBI" id="CHEBI:24875"/>
    </ligand>
</feature>
<dbReference type="GO" id="GO:1900376">
    <property type="term" value="P:regulation of secondary metabolite biosynthetic process"/>
    <property type="evidence" value="ECO:0007669"/>
    <property type="project" value="TreeGrafter"/>
</dbReference>
<dbReference type="EMBL" id="DXFX01000067">
    <property type="protein sequence ID" value="HIX07815.1"/>
    <property type="molecule type" value="Genomic_DNA"/>
</dbReference>
<evidence type="ECO:0000256" key="9">
    <source>
        <dbReference type="SAM" id="MobiDB-lite"/>
    </source>
</evidence>
<gene>
    <name evidence="10" type="ORF">H9741_05055</name>
</gene>
<comment type="cofactor">
    <cofactor evidence="7">
        <name>Zn(2+)</name>
        <dbReference type="ChEBI" id="CHEBI:29105"/>
    </cofactor>
    <text evidence="7">Binds 1 zinc ion per subunit.</text>
</comment>
<comment type="similarity">
    <text evidence="1">Belongs to the Fur family.</text>
</comment>
<dbReference type="GO" id="GO:0045892">
    <property type="term" value="P:negative regulation of DNA-templated transcription"/>
    <property type="evidence" value="ECO:0007669"/>
    <property type="project" value="TreeGrafter"/>
</dbReference>
<keyword evidence="6" id="KW-0804">Transcription</keyword>
<dbReference type="Gene3D" id="1.10.10.10">
    <property type="entry name" value="Winged helix-like DNA-binding domain superfamily/Winged helix DNA-binding domain"/>
    <property type="match status" value="1"/>
</dbReference>
<dbReference type="InterPro" id="IPR036390">
    <property type="entry name" value="WH_DNA-bd_sf"/>
</dbReference>
<organism evidence="10 11">
    <name type="scientific">Candidatus Borkfalkia faecipullorum</name>
    <dbReference type="NCBI Taxonomy" id="2838510"/>
    <lineage>
        <taxon>Bacteria</taxon>
        <taxon>Bacillati</taxon>
        <taxon>Bacillota</taxon>
        <taxon>Clostridia</taxon>
        <taxon>Christensenellales</taxon>
        <taxon>Christensenellaceae</taxon>
        <taxon>Candidatus Borkfalkia</taxon>
    </lineage>
</organism>
<evidence type="ECO:0000256" key="8">
    <source>
        <dbReference type="PIRSR" id="PIRSR602481-2"/>
    </source>
</evidence>
<feature type="binding site" evidence="7">
    <location>
        <position position="71"/>
    </location>
    <ligand>
        <name>Zn(2+)</name>
        <dbReference type="ChEBI" id="CHEBI:29105"/>
    </ligand>
</feature>
<keyword evidence="3 7" id="KW-0862">Zinc</keyword>
<evidence type="ECO:0000256" key="4">
    <source>
        <dbReference type="ARBA" id="ARBA00023015"/>
    </source>
</evidence>
<reference evidence="10" key="2">
    <citation type="submission" date="2021-04" db="EMBL/GenBank/DDBJ databases">
        <authorList>
            <person name="Gilroy R."/>
        </authorList>
    </citation>
    <scope>NUCLEOTIDE SEQUENCE</scope>
    <source>
        <strain evidence="10">811</strain>
    </source>
</reference>
<evidence type="ECO:0000256" key="5">
    <source>
        <dbReference type="ARBA" id="ARBA00023125"/>
    </source>
</evidence>
<keyword evidence="2" id="KW-0678">Repressor</keyword>
<feature type="region of interest" description="Disordered" evidence="9">
    <location>
        <begin position="1"/>
        <end position="22"/>
    </location>
</feature>
<dbReference type="CDD" id="cd07153">
    <property type="entry name" value="Fur_like"/>
    <property type="match status" value="1"/>
</dbReference>
<dbReference type="PANTHER" id="PTHR33202:SF7">
    <property type="entry name" value="FERRIC UPTAKE REGULATION PROTEIN"/>
    <property type="match status" value="1"/>
</dbReference>
<evidence type="ECO:0000256" key="2">
    <source>
        <dbReference type="ARBA" id="ARBA00022491"/>
    </source>
</evidence>
<evidence type="ECO:0000313" key="11">
    <source>
        <dbReference type="Proteomes" id="UP000824204"/>
    </source>
</evidence>
<dbReference type="InterPro" id="IPR043135">
    <property type="entry name" value="Fur_C"/>
</dbReference>